<dbReference type="Proteomes" id="UP000235826">
    <property type="component" value="Chromosome"/>
</dbReference>
<feature type="domain" description="Secretion system C-terminal sorting" evidence="2">
    <location>
        <begin position="91"/>
        <end position="163"/>
    </location>
</feature>
<evidence type="ECO:0000259" key="2">
    <source>
        <dbReference type="Pfam" id="PF18962"/>
    </source>
</evidence>
<proteinExistence type="predicted"/>
<keyword evidence="1" id="KW-0732">Signal</keyword>
<evidence type="ECO:0000313" key="4">
    <source>
        <dbReference type="Proteomes" id="UP000235826"/>
    </source>
</evidence>
<dbReference type="EMBL" id="CP025791">
    <property type="protein sequence ID" value="AUP77775.1"/>
    <property type="molecule type" value="Genomic_DNA"/>
</dbReference>
<organism evidence="3 4">
    <name type="scientific">Flavivirga eckloniae</name>
    <dbReference type="NCBI Taxonomy" id="1803846"/>
    <lineage>
        <taxon>Bacteria</taxon>
        <taxon>Pseudomonadati</taxon>
        <taxon>Bacteroidota</taxon>
        <taxon>Flavobacteriia</taxon>
        <taxon>Flavobacteriales</taxon>
        <taxon>Flavobacteriaceae</taxon>
        <taxon>Flavivirga</taxon>
    </lineage>
</organism>
<dbReference type="NCBIfam" id="TIGR04183">
    <property type="entry name" value="Por_Secre_tail"/>
    <property type="match status" value="1"/>
</dbReference>
<dbReference type="RefSeq" id="WP_102754434.1">
    <property type="nucleotide sequence ID" value="NZ_CP025791.1"/>
</dbReference>
<sequence length="165" mass="18795">MLKNYVFLIAFVFVFHFSNAQILRKQTLASQGSSHVVYANNKSYYIIESIGQGSVINTFETNNYSLRQGYLQPVSASIIVNGFNTDFKADIFPNPFSSKVQIQFKEPVIDVLLVTVRDVLGRIILAQRFNPMQSIVLDLKHFNTGSYLVHVSMRSKLLKSKIIKR</sequence>
<evidence type="ECO:0000313" key="3">
    <source>
        <dbReference type="EMBL" id="AUP77775.1"/>
    </source>
</evidence>
<dbReference type="KEGG" id="fek:C1H87_03205"/>
<gene>
    <name evidence="3" type="ORF">C1H87_03205</name>
</gene>
<name>A0A2K9PL73_9FLAO</name>
<dbReference type="AlphaFoldDB" id="A0A2K9PL73"/>
<evidence type="ECO:0000256" key="1">
    <source>
        <dbReference type="ARBA" id="ARBA00022729"/>
    </source>
</evidence>
<dbReference type="InterPro" id="IPR026444">
    <property type="entry name" value="Secre_tail"/>
</dbReference>
<dbReference type="OrthoDB" id="1408995at2"/>
<accession>A0A2K9PL73</accession>
<reference evidence="3 4" key="1">
    <citation type="submission" date="2018-01" db="EMBL/GenBank/DDBJ databases">
        <title>Complete genome sequence of Flavivirga eckloniae ECD14 isolated from seaweed Ecklonia cava.</title>
        <authorList>
            <person name="Lee J.H."/>
            <person name="Baik K.S."/>
            <person name="Seong C.N."/>
        </authorList>
    </citation>
    <scope>NUCLEOTIDE SEQUENCE [LARGE SCALE GENOMIC DNA]</scope>
    <source>
        <strain evidence="3 4">ECD14</strain>
    </source>
</reference>
<dbReference type="Pfam" id="PF18962">
    <property type="entry name" value="Por_Secre_tail"/>
    <property type="match status" value="1"/>
</dbReference>
<protein>
    <recommendedName>
        <fullName evidence="2">Secretion system C-terminal sorting domain-containing protein</fullName>
    </recommendedName>
</protein>
<keyword evidence="4" id="KW-1185">Reference proteome</keyword>